<dbReference type="EMBL" id="JBJKFK010001749">
    <property type="protein sequence ID" value="KAL3312321.1"/>
    <property type="molecule type" value="Genomic_DNA"/>
</dbReference>
<gene>
    <name evidence="2" type="ORF">Ciccas_009092</name>
</gene>
<dbReference type="AlphaFoldDB" id="A0ABD2Q2F7"/>
<feature type="compositionally biased region" description="Low complexity" evidence="1">
    <location>
        <begin position="21"/>
        <end position="32"/>
    </location>
</feature>
<comment type="caution">
    <text evidence="2">The sequence shown here is derived from an EMBL/GenBank/DDBJ whole genome shotgun (WGS) entry which is preliminary data.</text>
</comment>
<accession>A0ABD2Q2F7</accession>
<evidence type="ECO:0000313" key="2">
    <source>
        <dbReference type="EMBL" id="KAL3312321.1"/>
    </source>
</evidence>
<dbReference type="Proteomes" id="UP001626550">
    <property type="component" value="Unassembled WGS sequence"/>
</dbReference>
<proteinExistence type="predicted"/>
<sequence>MCLASSGGTEEGPNLERKYRSSSSGSQGGFSSNPLSPVDRQTVFTFDESKTIMARPQWLEDVYLKRKERMEKLRGQSGSNDEISAKIMGCPSQNIPLEPDCLLKRSNTTGIRRRKTIMHRTSSLYNSNSNDNSSSPKSHFSLTKLSTSSNITE</sequence>
<evidence type="ECO:0000256" key="1">
    <source>
        <dbReference type="SAM" id="MobiDB-lite"/>
    </source>
</evidence>
<name>A0ABD2Q2F7_9PLAT</name>
<feature type="region of interest" description="Disordered" evidence="1">
    <location>
        <begin position="122"/>
        <end position="153"/>
    </location>
</feature>
<protein>
    <submittedName>
        <fullName evidence="2">Uncharacterized protein</fullName>
    </submittedName>
</protein>
<reference evidence="2 3" key="1">
    <citation type="submission" date="2024-11" db="EMBL/GenBank/DDBJ databases">
        <title>Adaptive evolution of stress response genes in parasites aligns with host niche diversity.</title>
        <authorList>
            <person name="Hahn C."/>
            <person name="Resl P."/>
        </authorList>
    </citation>
    <scope>NUCLEOTIDE SEQUENCE [LARGE SCALE GENOMIC DNA]</scope>
    <source>
        <strain evidence="2">EGGRZ-B1_66</strain>
        <tissue evidence="2">Body</tissue>
    </source>
</reference>
<organism evidence="2 3">
    <name type="scientific">Cichlidogyrus casuarinus</name>
    <dbReference type="NCBI Taxonomy" id="1844966"/>
    <lineage>
        <taxon>Eukaryota</taxon>
        <taxon>Metazoa</taxon>
        <taxon>Spiralia</taxon>
        <taxon>Lophotrochozoa</taxon>
        <taxon>Platyhelminthes</taxon>
        <taxon>Monogenea</taxon>
        <taxon>Monopisthocotylea</taxon>
        <taxon>Dactylogyridea</taxon>
        <taxon>Ancyrocephalidae</taxon>
        <taxon>Cichlidogyrus</taxon>
    </lineage>
</organism>
<evidence type="ECO:0000313" key="3">
    <source>
        <dbReference type="Proteomes" id="UP001626550"/>
    </source>
</evidence>
<feature type="compositionally biased region" description="Polar residues" evidence="1">
    <location>
        <begin position="143"/>
        <end position="153"/>
    </location>
</feature>
<feature type="compositionally biased region" description="Low complexity" evidence="1">
    <location>
        <begin position="122"/>
        <end position="141"/>
    </location>
</feature>
<feature type="region of interest" description="Disordered" evidence="1">
    <location>
        <begin position="1"/>
        <end position="40"/>
    </location>
</feature>
<keyword evidence="3" id="KW-1185">Reference proteome</keyword>